<dbReference type="NCBIfam" id="TIGR04183">
    <property type="entry name" value="Por_Secre_tail"/>
    <property type="match status" value="1"/>
</dbReference>
<reference evidence="3 4" key="1">
    <citation type="submission" date="2018-05" db="EMBL/GenBank/DDBJ databases">
        <title>Genome sequencing of Flavobacterium sp. HYN0049.</title>
        <authorList>
            <person name="Yi H."/>
            <person name="Baek C."/>
        </authorList>
    </citation>
    <scope>NUCLEOTIDE SEQUENCE [LARGE SCALE GENOMIC DNA]</scope>
    <source>
        <strain evidence="3 4">HYN0049</strain>
    </source>
</reference>
<dbReference type="AlphaFoldDB" id="A0A2S1SEG7"/>
<dbReference type="OrthoDB" id="2582440at2"/>
<gene>
    <name evidence="3" type="ORF">HYN49_01980</name>
</gene>
<organism evidence="3 4">
    <name type="scientific">Flavobacterium pallidum</name>
    <dbReference type="NCBI Taxonomy" id="2172098"/>
    <lineage>
        <taxon>Bacteria</taxon>
        <taxon>Pseudomonadati</taxon>
        <taxon>Bacteroidota</taxon>
        <taxon>Flavobacteriia</taxon>
        <taxon>Flavobacteriales</taxon>
        <taxon>Flavobacteriaceae</taxon>
        <taxon>Flavobacterium</taxon>
    </lineage>
</organism>
<dbReference type="InterPro" id="IPR026444">
    <property type="entry name" value="Secre_tail"/>
</dbReference>
<feature type="domain" description="Secretion system C-terminal sorting" evidence="2">
    <location>
        <begin position="553"/>
        <end position="618"/>
    </location>
</feature>
<dbReference type="KEGG" id="fpal:HYN49_01980"/>
<dbReference type="Proteomes" id="UP000244937">
    <property type="component" value="Chromosome"/>
</dbReference>
<dbReference type="EMBL" id="CP029187">
    <property type="protein sequence ID" value="AWI24754.1"/>
    <property type="molecule type" value="Genomic_DNA"/>
</dbReference>
<proteinExistence type="predicted"/>
<keyword evidence="4" id="KW-1185">Reference proteome</keyword>
<accession>A0A2S1SEG7</accession>
<evidence type="ECO:0000313" key="3">
    <source>
        <dbReference type="EMBL" id="AWI24754.1"/>
    </source>
</evidence>
<evidence type="ECO:0000259" key="2">
    <source>
        <dbReference type="Pfam" id="PF18962"/>
    </source>
</evidence>
<evidence type="ECO:0000256" key="1">
    <source>
        <dbReference type="ARBA" id="ARBA00022729"/>
    </source>
</evidence>
<name>A0A2S1SEG7_9FLAO</name>
<keyword evidence="1" id="KW-0732">Signal</keyword>
<evidence type="ECO:0000313" key="4">
    <source>
        <dbReference type="Proteomes" id="UP000244937"/>
    </source>
</evidence>
<protein>
    <recommendedName>
        <fullName evidence="2">Secretion system C-terminal sorting domain-containing protein</fullName>
    </recommendedName>
</protein>
<dbReference type="Pfam" id="PF18962">
    <property type="entry name" value="Por_Secre_tail"/>
    <property type="match status" value="1"/>
</dbReference>
<sequence length="620" mass="69454">MLFLVNFTLHKNCIMKTKNLPLISVCILYTVISYSQLYVGDDTNIYIADKFVYVKKDIKLDTGSNLYLRNESQLLQGTSSSGSNSGNGKLSLFQEGTVDGYKYNYWCAPVGDYATPNGNGSFWIDQFYAPQSKTNSTQAMVIDDSQDGVSNPLGISSYWIFKYLQQEFYEGYAHASADDKMKPGEGFTMKGTIGTDHTAVLGVENNPDGNHQRYDFRGRPNDGTIDIYVEDGMYTLTGNPYPSAIDLSAFLTDATNCTGIAYFWEQDKNAEDTHNLEGYIGGYGSFSPVSRGGSGVYVPAEYYVRDPAYPNVEIYIQITGNYFERRFTPISQGFMIEGNSSGNIVQMKNTHRVFKKEGAANLSQFDRNANHQPTETKIASVSGFDYSKIYTDGIPQIRFKVEMNNKKVRELALVFDPKATNGVDHAMDARLFKADYAAVPYFILNKNEEYVIDAVPFNAEARIPFGFRNREKTQYKISVKSVLNFNEAKNIYLHDKKTGRYYNLQKDLCELTLPAGTNNADFEITFTNSENQSGTPIASAGRIHIVQSNEGKILSITNENADNLESIELFDTAGKLVFRMKNPNLEKSYEIPTAHFADGIYIVRTTGNDGTFSKKISIKN</sequence>